<organism evidence="5">
    <name type="scientific">Ignisphaera aggregans</name>
    <dbReference type="NCBI Taxonomy" id="334771"/>
    <lineage>
        <taxon>Archaea</taxon>
        <taxon>Thermoproteota</taxon>
        <taxon>Thermoprotei</taxon>
        <taxon>Desulfurococcales</taxon>
        <taxon>Desulfurococcaceae</taxon>
        <taxon>Ignisphaera</taxon>
    </lineage>
</organism>
<dbReference type="PANTHER" id="PTHR10819:SF3">
    <property type="entry name" value="PHOSPHOTRIESTERASE-RELATED PROTEIN"/>
    <property type="match status" value="1"/>
</dbReference>
<comment type="caution">
    <text evidence="5">The sequence shown here is derived from an EMBL/GenBank/DDBJ whole genome shotgun (WGS) entry which is preliminary data.</text>
</comment>
<feature type="binding site" evidence="4">
    <location>
        <position position="252"/>
    </location>
    <ligand>
        <name>Zn(2+)</name>
        <dbReference type="ChEBI" id="CHEBI:29105"/>
        <label>1</label>
    </ligand>
</feature>
<accession>A0A7J3QEV2</accession>
<dbReference type="PROSITE" id="PS51347">
    <property type="entry name" value="PHOSPHOTRIESTERASE_2"/>
    <property type="match status" value="1"/>
</dbReference>
<feature type="binding site" evidence="4">
    <location>
        <position position="24"/>
    </location>
    <ligand>
        <name>Zn(2+)</name>
        <dbReference type="ChEBI" id="CHEBI:29105"/>
        <label>1</label>
    </ligand>
</feature>
<gene>
    <name evidence="5" type="ORF">ENV02_03840</name>
</gene>
<evidence type="ECO:0000313" key="5">
    <source>
        <dbReference type="EMBL" id="HGV66930.1"/>
    </source>
</evidence>
<feature type="binding site" description="via carbamate group" evidence="4">
    <location>
        <position position="137"/>
    </location>
    <ligand>
        <name>Zn(2+)</name>
        <dbReference type="ChEBI" id="CHEBI:29105"/>
        <label>2</label>
    </ligand>
</feature>
<dbReference type="EMBL" id="DTET01000194">
    <property type="protein sequence ID" value="HGV66930.1"/>
    <property type="molecule type" value="Genomic_DNA"/>
</dbReference>
<dbReference type="GO" id="GO:0008270">
    <property type="term" value="F:zinc ion binding"/>
    <property type="evidence" value="ECO:0007669"/>
    <property type="project" value="InterPro"/>
</dbReference>
<keyword evidence="1 4" id="KW-0479">Metal-binding</keyword>
<sequence>MARIRTVLGDISTDEFGPALVHEHILVDFIEAEKFSRDRYDPEEVFEVMFPYLAKIKSLGVKGFVECTPAYMGRDPRLLVRFSKALDLHILTNTGLYKEPHLPKFAFEYTADQLAELFIKEIVEGIEDTSVKAGFIKIAVNPGYIVPIQQKIVRAAARCSLVTGAVIACHTADGPAAMHLLKIIKEENLDTSRLIVVHTDAIENIEYHLEIAKQGAWIEYDGLSPSTSEKILRLLRFMVDRGFEDQILLSQDAGWYNVGQPRGGKIRGYEYLFEVFVPLMKKNGFDQKLVDKILVNNPAKAFQIK</sequence>
<dbReference type="SUPFAM" id="SSF51556">
    <property type="entry name" value="Metallo-dependent hydrolases"/>
    <property type="match status" value="1"/>
</dbReference>
<dbReference type="AlphaFoldDB" id="A0A7J3QEV2"/>
<dbReference type="PANTHER" id="PTHR10819">
    <property type="entry name" value="PHOSPHOTRIESTERASE-RELATED"/>
    <property type="match status" value="1"/>
</dbReference>
<dbReference type="InterPro" id="IPR032466">
    <property type="entry name" value="Metal_Hydrolase"/>
</dbReference>
<evidence type="ECO:0000256" key="1">
    <source>
        <dbReference type="ARBA" id="ARBA00022723"/>
    </source>
</evidence>
<dbReference type="PIRSF" id="PIRSF016839">
    <property type="entry name" value="PhP"/>
    <property type="match status" value="1"/>
</dbReference>
<feature type="binding site" description="via carbamate group" evidence="4">
    <location>
        <position position="137"/>
    </location>
    <ligand>
        <name>Zn(2+)</name>
        <dbReference type="ChEBI" id="CHEBI:29105"/>
        <label>1</label>
    </ligand>
</feature>
<dbReference type="GO" id="GO:0016787">
    <property type="term" value="F:hydrolase activity"/>
    <property type="evidence" value="ECO:0007669"/>
    <property type="project" value="UniProtKB-KW"/>
</dbReference>
<reference evidence="5" key="1">
    <citation type="journal article" date="2020" name="mSystems">
        <title>Genome- and Community-Level Interaction Insights into Carbon Utilization and Element Cycling Functions of Hydrothermarchaeota in Hydrothermal Sediment.</title>
        <authorList>
            <person name="Zhou Z."/>
            <person name="Liu Y."/>
            <person name="Xu W."/>
            <person name="Pan J."/>
            <person name="Luo Z.H."/>
            <person name="Li M."/>
        </authorList>
    </citation>
    <scope>NUCLEOTIDE SEQUENCE [LARGE SCALE GENOMIC DNA]</scope>
    <source>
        <strain evidence="5">SpSt-721</strain>
    </source>
</reference>
<dbReference type="InterPro" id="IPR001559">
    <property type="entry name" value="Phosphotriesterase"/>
</dbReference>
<feature type="binding site" evidence="4">
    <location>
        <position position="22"/>
    </location>
    <ligand>
        <name>Zn(2+)</name>
        <dbReference type="ChEBI" id="CHEBI:29105"/>
        <label>1</label>
    </ligand>
</feature>
<evidence type="ECO:0000256" key="2">
    <source>
        <dbReference type="ARBA" id="ARBA00022801"/>
    </source>
</evidence>
<name>A0A7J3QEV2_9CREN</name>
<evidence type="ECO:0000256" key="4">
    <source>
        <dbReference type="PIRSR" id="PIRSR601559-51"/>
    </source>
</evidence>
<evidence type="ECO:0000256" key="3">
    <source>
        <dbReference type="PIRSR" id="PIRSR601559-50"/>
    </source>
</evidence>
<dbReference type="Gene3D" id="3.20.20.140">
    <property type="entry name" value="Metal-dependent hydrolases"/>
    <property type="match status" value="1"/>
</dbReference>
<feature type="binding site" evidence="4">
    <location>
        <position position="198"/>
    </location>
    <ligand>
        <name>Zn(2+)</name>
        <dbReference type="ChEBI" id="CHEBI:29105"/>
        <label>2</label>
    </ligand>
</feature>
<keyword evidence="2" id="KW-0378">Hydrolase</keyword>
<feature type="binding site" evidence="4">
    <location>
        <position position="170"/>
    </location>
    <ligand>
        <name>Zn(2+)</name>
        <dbReference type="ChEBI" id="CHEBI:29105"/>
        <label>2</label>
    </ligand>
</feature>
<comment type="cofactor">
    <cofactor evidence="4">
        <name>a divalent metal cation</name>
        <dbReference type="ChEBI" id="CHEBI:60240"/>
    </cofactor>
    <text evidence="4">Binds 2 divalent metal cations per subunit.</text>
</comment>
<dbReference type="Pfam" id="PF02126">
    <property type="entry name" value="PTE"/>
    <property type="match status" value="1"/>
</dbReference>
<proteinExistence type="predicted"/>
<protein>
    <submittedName>
        <fullName evidence="5">Aryldialkylphosphatase</fullName>
    </submittedName>
</protein>
<feature type="modified residue" description="N6-carboxylysine" evidence="3">
    <location>
        <position position="137"/>
    </location>
</feature>